<evidence type="ECO:0000313" key="2">
    <source>
        <dbReference type="Proteomes" id="UP000034051"/>
    </source>
</evidence>
<comment type="caution">
    <text evidence="1">The sequence shown here is derived from an EMBL/GenBank/DDBJ whole genome shotgun (WGS) entry which is preliminary data.</text>
</comment>
<gene>
    <name evidence="1" type="ORF">UW32_C0002G0029</name>
</gene>
<sequence length="154" mass="16658">MWYRMFSNYQQGATSSHGGKMKKEQLEKILVALVAALIANGYIRVDGLWCKPVGGAEHIIAKAQGGELRNQSNNGWEAFELPDGSVWLRVEDVGTAHAHLSVRAAAGPLGLAGGCHVPLSNGEQVSARDIFRRVVNPSWVPEYLMTEAARAAGF</sequence>
<protein>
    <submittedName>
        <fullName evidence="1">Uncharacterized protein</fullName>
    </submittedName>
</protein>
<dbReference type="AlphaFoldDB" id="A0A0G1H9I1"/>
<name>A0A0G1H9I1_9BACT</name>
<dbReference type="EMBL" id="LCHW01000002">
    <property type="protein sequence ID" value="KKT43168.1"/>
    <property type="molecule type" value="Genomic_DNA"/>
</dbReference>
<organism evidence="1 2">
    <name type="scientific">Candidatus Wolfebacteria bacterium GW2011_GWE2_44_13</name>
    <dbReference type="NCBI Taxonomy" id="1619017"/>
    <lineage>
        <taxon>Bacteria</taxon>
        <taxon>Candidatus Wolfeibacteriota</taxon>
    </lineage>
</organism>
<reference evidence="1 2" key="1">
    <citation type="journal article" date="2015" name="Nature">
        <title>rRNA introns, odd ribosomes, and small enigmatic genomes across a large radiation of phyla.</title>
        <authorList>
            <person name="Brown C.T."/>
            <person name="Hug L.A."/>
            <person name="Thomas B.C."/>
            <person name="Sharon I."/>
            <person name="Castelle C.J."/>
            <person name="Singh A."/>
            <person name="Wilkins M.J."/>
            <person name="Williams K.H."/>
            <person name="Banfield J.F."/>
        </authorList>
    </citation>
    <scope>NUCLEOTIDE SEQUENCE [LARGE SCALE GENOMIC DNA]</scope>
</reference>
<evidence type="ECO:0000313" key="1">
    <source>
        <dbReference type="EMBL" id="KKT43168.1"/>
    </source>
</evidence>
<proteinExistence type="predicted"/>
<accession>A0A0G1H9I1</accession>
<dbReference type="Proteomes" id="UP000034051">
    <property type="component" value="Unassembled WGS sequence"/>
</dbReference>